<dbReference type="Gene3D" id="1.50.10.20">
    <property type="match status" value="1"/>
</dbReference>
<name>A0ABN3C6K0_9ACTN</name>
<organism evidence="2 3">
    <name type="scientific">Nonomuraea monospora</name>
    <dbReference type="NCBI Taxonomy" id="568818"/>
    <lineage>
        <taxon>Bacteria</taxon>
        <taxon>Bacillati</taxon>
        <taxon>Actinomycetota</taxon>
        <taxon>Actinomycetes</taxon>
        <taxon>Streptosporangiales</taxon>
        <taxon>Streptosporangiaceae</taxon>
        <taxon>Nonomuraea</taxon>
    </lineage>
</organism>
<proteinExistence type="predicted"/>
<dbReference type="NCBIfam" id="TIGR03897">
    <property type="entry name" value="lanti_2_LanM"/>
    <property type="match status" value="1"/>
</dbReference>
<dbReference type="InterPro" id="IPR017146">
    <property type="entry name" value="Lanti_2_LanM"/>
</dbReference>
<dbReference type="SUPFAM" id="SSF158745">
    <property type="entry name" value="LanC-like"/>
    <property type="match status" value="1"/>
</dbReference>
<dbReference type="EMBL" id="BAAAQX010000001">
    <property type="protein sequence ID" value="GAA2204950.1"/>
    <property type="molecule type" value="Genomic_DNA"/>
</dbReference>
<accession>A0ABN3C6K0</accession>
<dbReference type="Pfam" id="PF05147">
    <property type="entry name" value="LANC_like"/>
    <property type="match status" value="1"/>
</dbReference>
<dbReference type="RefSeq" id="WP_344470651.1">
    <property type="nucleotide sequence ID" value="NZ_BAAAQX010000001.1"/>
</dbReference>
<comment type="caution">
    <text evidence="2">The sequence shown here is derived from an EMBL/GenBank/DDBJ whole genome shotgun (WGS) entry which is preliminary data.</text>
</comment>
<evidence type="ECO:0000313" key="2">
    <source>
        <dbReference type="EMBL" id="GAA2204950.1"/>
    </source>
</evidence>
<dbReference type="PRINTS" id="PR01950">
    <property type="entry name" value="LANCSUPER"/>
</dbReference>
<evidence type="ECO:0000259" key="1">
    <source>
        <dbReference type="Pfam" id="PF13575"/>
    </source>
</evidence>
<dbReference type="Proteomes" id="UP001499843">
    <property type="component" value="Unassembled WGS sequence"/>
</dbReference>
<dbReference type="InterPro" id="IPR025410">
    <property type="entry name" value="Lant_dehyd"/>
</dbReference>
<protein>
    <submittedName>
        <fullName evidence="2">Type 2 lanthipeptide synthetase LanM family protein</fullName>
    </submittedName>
</protein>
<gene>
    <name evidence="2" type="ORF">GCM10009850_006270</name>
</gene>
<sequence>MHKDAISAAVLGCLLEPALAGLAAQLGRIGGLSEAEREIVRAAAETSALETVRLKTNRVLLLELNAARITGRLTGRDPRARWREWEERASKRAYWESLAEHYPTLLPRLERVIAGRCAAALTLATRFAADRPALAPLTSTATGELIALSFGAGDSHRGGQTVAMLACTSGVLVYKPRSVAVDIALARLLASVLKDEPARITVPDVVSRDGYGWARHVQHRHCDGERELRVFYRNLGHWLAVMRLLGGSDLHAENLVAAGPVPTVVDCETLFTPRSPFEPTGYGLALDRAALLVGGSVLGTGLLPGRGLALGWRGVDTSAIGSLPGQQPAPKVPVIVDAGTDAARIEHAEVPIPAAVNHPSPEPVLGAYWDEVVAGFGGLSERLRRMDRAGELEPLLAQFADLPIRVVPRSTETYAELGRMLWHPRALHDEPAARRRAASLLARQAANLPGRPDDPAVIAAEIEELLDGDVPFFATTPRKGRLTGPRGTTWGPQQDLVEAALHRWRTADLALDRQVIQCALVSAYLNEGWLPDERRLLPSKPDKHDLDGRRRRLASGIMRRLAASAVRAEDGTATWIAPVLNRTGWAVLPLGLDLYGGISGVAVLLAAYQHETERGRADPVPGLRSLLTDVLRTLRKVEDRAAEQASERVGARRPDPVGGYLGLGSRIWGWLLLHRLGAVGRYEACARAASLVPQIAAALTTSSPADDDLRLDMVAGTAGAVVPLLRLAEHYGGPGAAEHRGGHEAAELAVAIGHHLVARARTGDGTAWWPNPGFPDGLGGLAHGVTGIGWALSRLAQTTGDPTFAATAEAAFAHEETLYAPGKHGWLDIRQENDTAAAWCHGAAGIGIAATDLLGTDPRWADVVRRAARACWSDGLGWNHTLCHGDLGAWELLDHAITRGLSEPGLDRGRLDAHVLSSLEEYGPISGFARDAFPPTLLPGLGGVVYQLLRMHPDSTLPSVLLPDPCVDRS</sequence>
<reference evidence="2 3" key="1">
    <citation type="journal article" date="2019" name="Int. J. Syst. Evol. Microbiol.">
        <title>The Global Catalogue of Microorganisms (GCM) 10K type strain sequencing project: providing services to taxonomists for standard genome sequencing and annotation.</title>
        <authorList>
            <consortium name="The Broad Institute Genomics Platform"/>
            <consortium name="The Broad Institute Genome Sequencing Center for Infectious Disease"/>
            <person name="Wu L."/>
            <person name="Ma J."/>
        </authorList>
    </citation>
    <scope>NUCLEOTIDE SEQUENCE [LARGE SCALE GENOMIC DNA]</scope>
    <source>
        <strain evidence="2 3">JCM 16114</strain>
    </source>
</reference>
<evidence type="ECO:0000313" key="3">
    <source>
        <dbReference type="Proteomes" id="UP001499843"/>
    </source>
</evidence>
<dbReference type="InterPro" id="IPR007822">
    <property type="entry name" value="LANC-like"/>
</dbReference>
<dbReference type="SMART" id="SM01260">
    <property type="entry name" value="LANC_like"/>
    <property type="match status" value="1"/>
</dbReference>
<keyword evidence="3" id="KW-1185">Reference proteome</keyword>
<dbReference type="CDD" id="cd04792">
    <property type="entry name" value="LanM-like"/>
    <property type="match status" value="1"/>
</dbReference>
<dbReference type="PIRSF" id="PIRSF037228">
    <property type="entry name" value="Lant_mod_RumM"/>
    <property type="match status" value="1"/>
</dbReference>
<feature type="domain" description="Lantibiotic biosynthesis protein dehydration" evidence="1">
    <location>
        <begin position="102"/>
        <end position="475"/>
    </location>
</feature>
<dbReference type="Pfam" id="PF13575">
    <property type="entry name" value="DUF4135"/>
    <property type="match status" value="1"/>
</dbReference>